<dbReference type="RefSeq" id="WP_255190532.1">
    <property type="nucleotide sequence ID" value="NZ_CP113517.1"/>
</dbReference>
<gene>
    <name evidence="1" type="ORF">NM686_002970</name>
</gene>
<name>A0ABY7GLW1_9GAMM</name>
<dbReference type="EMBL" id="CP113517">
    <property type="protein sequence ID" value="WAR45492.1"/>
    <property type="molecule type" value="Genomic_DNA"/>
</dbReference>
<protein>
    <submittedName>
        <fullName evidence="1">Uncharacterized protein</fullName>
    </submittedName>
</protein>
<accession>A0ABY7GLW1</accession>
<evidence type="ECO:0000313" key="1">
    <source>
        <dbReference type="EMBL" id="WAR45492.1"/>
    </source>
</evidence>
<sequence length="92" mass="10601">MARKIEGLIAYFGLQDWWLTEFSETERERIEQDGFGKPTLTHGTIKATSHTAHSVIVAMAGFWRPTPEEERLILRLMAKANEIQPMNLKETE</sequence>
<reference evidence="1" key="1">
    <citation type="submission" date="2022-11" db="EMBL/GenBank/DDBJ databases">
        <title>Methylomonas rapida sp. nov., Carotenoid-Producing Obligate Methanotrophs with High Growth Characteristics and Biotechnological Potential.</title>
        <authorList>
            <person name="Tikhonova E.N."/>
            <person name="Suleimanov R.Z."/>
            <person name="Miroshnikov K."/>
            <person name="Oshkin I.Y."/>
            <person name="Belova S.E."/>
            <person name="Danilova O.V."/>
            <person name="Ashikhmin A."/>
            <person name="Konopkin A."/>
            <person name="But S.Y."/>
            <person name="Khmelenina V.N."/>
            <person name="Kuznetsov N."/>
            <person name="Pimenov N.V."/>
            <person name="Dedysh S.N."/>
        </authorList>
    </citation>
    <scope>NUCLEOTIDE SEQUENCE</scope>
    <source>
        <strain evidence="1">MP1</strain>
    </source>
</reference>
<dbReference type="Proteomes" id="UP001162780">
    <property type="component" value="Chromosome"/>
</dbReference>
<keyword evidence="2" id="KW-1185">Reference proteome</keyword>
<organism evidence="1 2">
    <name type="scientific">Methylomonas rapida</name>
    <dbReference type="NCBI Taxonomy" id="2963939"/>
    <lineage>
        <taxon>Bacteria</taxon>
        <taxon>Pseudomonadati</taxon>
        <taxon>Pseudomonadota</taxon>
        <taxon>Gammaproteobacteria</taxon>
        <taxon>Methylococcales</taxon>
        <taxon>Methylococcaceae</taxon>
        <taxon>Methylomonas</taxon>
    </lineage>
</organism>
<evidence type="ECO:0000313" key="2">
    <source>
        <dbReference type="Proteomes" id="UP001162780"/>
    </source>
</evidence>
<proteinExistence type="predicted"/>